<proteinExistence type="predicted"/>
<dbReference type="AlphaFoldDB" id="A0A330L6F5"/>
<accession>A0A330L6F5</accession>
<keyword evidence="2" id="KW-1185">Reference proteome</keyword>
<dbReference type="OrthoDB" id="9777126at2"/>
<dbReference type="InParanoid" id="A0A330L6F5"/>
<gene>
    <name evidence="1" type="ORF">NITLEN_30329</name>
</gene>
<reference evidence="2" key="1">
    <citation type="submission" date="2018-04" db="EMBL/GenBank/DDBJ databases">
        <authorList>
            <person name="Lucker S."/>
            <person name="Sakoula D."/>
        </authorList>
    </citation>
    <scope>NUCLEOTIDE SEQUENCE [LARGE SCALE GENOMIC DNA]</scope>
</reference>
<name>A0A330L6F5_9BACT</name>
<evidence type="ECO:0000313" key="2">
    <source>
        <dbReference type="Proteomes" id="UP000248168"/>
    </source>
</evidence>
<dbReference type="EMBL" id="OUNR01000016">
    <property type="protein sequence ID" value="SPP65415.1"/>
    <property type="molecule type" value="Genomic_DNA"/>
</dbReference>
<protein>
    <submittedName>
        <fullName evidence="1">Uncharacterized protein</fullName>
    </submittedName>
</protein>
<dbReference type="RefSeq" id="WP_121989704.1">
    <property type="nucleotide sequence ID" value="NZ_OUNR01000016.1"/>
</dbReference>
<sequence length="226" mass="25680">MKPTPTTDTLFYPFHLCHEETLHRLLARFHRIHFRDYMALQLSPFSGTTAYADRMGGIFPELVTTGRLIQGHHVSGPLNDVSQISIDRDLTDSRWRALFHTALREDRRFQRGLFDPAHAMTIGRDTLPGPAALLRLMGENFLHLPFTVKAVQQLSRERLSGDAAFRFEYGLALVKTAAAQYHTIQLAHTLQVTAATDSPAHFQLFGHTLTRENERLPNHLVIRAGY</sequence>
<dbReference type="Proteomes" id="UP000248168">
    <property type="component" value="Unassembled WGS sequence"/>
</dbReference>
<evidence type="ECO:0000313" key="1">
    <source>
        <dbReference type="EMBL" id="SPP65415.1"/>
    </source>
</evidence>
<organism evidence="1 2">
    <name type="scientific">Nitrospira lenta</name>
    <dbReference type="NCBI Taxonomy" id="1436998"/>
    <lineage>
        <taxon>Bacteria</taxon>
        <taxon>Pseudomonadati</taxon>
        <taxon>Nitrospirota</taxon>
        <taxon>Nitrospiria</taxon>
        <taxon>Nitrospirales</taxon>
        <taxon>Nitrospiraceae</taxon>
        <taxon>Nitrospira</taxon>
    </lineage>
</organism>